<evidence type="ECO:0000313" key="1">
    <source>
        <dbReference type="EMBL" id="ELU35557.1"/>
    </source>
</evidence>
<dbReference type="EMBL" id="AFRT01006133">
    <property type="protein sequence ID" value="ELU35557.1"/>
    <property type="molecule type" value="Genomic_DNA"/>
</dbReference>
<gene>
    <name evidence="1" type="ORF">AG1IA_10413</name>
</gene>
<reference evidence="1 2" key="1">
    <citation type="journal article" date="2013" name="Nat. Commun.">
        <title>The evolution and pathogenic mechanisms of the rice sheath blight pathogen.</title>
        <authorList>
            <person name="Zheng A."/>
            <person name="Lin R."/>
            <person name="Xu L."/>
            <person name="Qin P."/>
            <person name="Tang C."/>
            <person name="Ai P."/>
            <person name="Zhang D."/>
            <person name="Liu Y."/>
            <person name="Sun Z."/>
            <person name="Feng H."/>
            <person name="Wang Y."/>
            <person name="Chen Y."/>
            <person name="Liang X."/>
            <person name="Fu R."/>
            <person name="Li Q."/>
            <person name="Zhang J."/>
            <person name="Yu X."/>
            <person name="Xie Z."/>
            <person name="Ding L."/>
            <person name="Guan P."/>
            <person name="Tang J."/>
            <person name="Liang Y."/>
            <person name="Wang S."/>
            <person name="Deng Q."/>
            <person name="Li S."/>
            <person name="Zhu J."/>
            <person name="Wang L."/>
            <person name="Liu H."/>
            <person name="Li P."/>
        </authorList>
    </citation>
    <scope>NUCLEOTIDE SEQUENCE [LARGE SCALE GENOMIC DNA]</scope>
    <source>
        <strain evidence="2">AG-1 IA</strain>
    </source>
</reference>
<dbReference type="HOGENOM" id="CLU_3088931_0_0_1"/>
<keyword evidence="2" id="KW-1185">Reference proteome</keyword>
<accession>L8WFQ9</accession>
<proteinExistence type="predicted"/>
<protein>
    <submittedName>
        <fullName evidence="1">Uncharacterized protein</fullName>
    </submittedName>
</protein>
<evidence type="ECO:0000313" key="2">
    <source>
        <dbReference type="Proteomes" id="UP000011668"/>
    </source>
</evidence>
<organism evidence="1 2">
    <name type="scientific">Thanatephorus cucumeris (strain AG1-IA)</name>
    <name type="common">Rice sheath blight fungus</name>
    <name type="synonym">Rhizoctonia solani</name>
    <dbReference type="NCBI Taxonomy" id="983506"/>
    <lineage>
        <taxon>Eukaryota</taxon>
        <taxon>Fungi</taxon>
        <taxon>Dikarya</taxon>
        <taxon>Basidiomycota</taxon>
        <taxon>Agaricomycotina</taxon>
        <taxon>Agaricomycetes</taxon>
        <taxon>Cantharellales</taxon>
        <taxon>Ceratobasidiaceae</taxon>
        <taxon>Rhizoctonia</taxon>
        <taxon>Rhizoctonia solani AG-1</taxon>
    </lineage>
</organism>
<comment type="caution">
    <text evidence="1">The sequence shown here is derived from an EMBL/GenBank/DDBJ whole genome shotgun (WGS) entry which is preliminary data.</text>
</comment>
<dbReference type="Proteomes" id="UP000011668">
    <property type="component" value="Unassembled WGS sequence"/>
</dbReference>
<dbReference type="AlphaFoldDB" id="L8WFQ9"/>
<sequence length="52" mass="6083">MFDLSAVWIGPPSLVDKTNFKSYPFNNLIARICFREQLNWEVFPSCSLEDSR</sequence>
<name>L8WFQ9_THACA</name>